<dbReference type="GO" id="GO:0008610">
    <property type="term" value="P:lipid biosynthetic process"/>
    <property type="evidence" value="ECO:0007669"/>
    <property type="project" value="UniProtKB-ARBA"/>
</dbReference>
<dbReference type="SMART" id="SM00824">
    <property type="entry name" value="PKS_TE"/>
    <property type="match status" value="1"/>
</dbReference>
<evidence type="ECO:0000256" key="1">
    <source>
        <dbReference type="ARBA" id="ARBA00001957"/>
    </source>
</evidence>
<accession>A0A098BN62</accession>
<name>A0A098BN62_9NOCA</name>
<dbReference type="SUPFAM" id="SSF52777">
    <property type="entry name" value="CoA-dependent acyltransferases"/>
    <property type="match status" value="6"/>
</dbReference>
<feature type="domain" description="Carrier" evidence="5">
    <location>
        <begin position="529"/>
        <end position="604"/>
    </location>
</feature>
<dbReference type="Pfam" id="PF13193">
    <property type="entry name" value="AMP-binding_C"/>
    <property type="match status" value="3"/>
</dbReference>
<dbReference type="GO" id="GO:0072330">
    <property type="term" value="P:monocarboxylic acid biosynthetic process"/>
    <property type="evidence" value="ECO:0007669"/>
    <property type="project" value="UniProtKB-ARBA"/>
</dbReference>
<dbReference type="InterPro" id="IPR025110">
    <property type="entry name" value="AMP-bd_C"/>
</dbReference>
<dbReference type="Gene3D" id="2.30.38.10">
    <property type="entry name" value="Luciferase, Domain 3"/>
    <property type="match status" value="3"/>
</dbReference>
<dbReference type="InterPro" id="IPR045851">
    <property type="entry name" value="AMP-bd_C_sf"/>
</dbReference>
<proteinExistence type="predicted"/>
<dbReference type="InterPro" id="IPR010071">
    <property type="entry name" value="AA_adenyl_dom"/>
</dbReference>
<dbReference type="FunFam" id="1.10.1200.10:FF:000016">
    <property type="entry name" value="Non-ribosomal peptide synthase"/>
    <property type="match status" value="2"/>
</dbReference>
<evidence type="ECO:0000256" key="4">
    <source>
        <dbReference type="SAM" id="MobiDB-lite"/>
    </source>
</evidence>
<dbReference type="NCBIfam" id="NF003417">
    <property type="entry name" value="PRK04813.1"/>
    <property type="match status" value="4"/>
</dbReference>
<dbReference type="CDD" id="cd19540">
    <property type="entry name" value="LCL_NRPS-like"/>
    <property type="match status" value="3"/>
</dbReference>
<dbReference type="FunFam" id="2.30.38.10:FF:000001">
    <property type="entry name" value="Non-ribosomal peptide synthetase PvdI"/>
    <property type="match status" value="3"/>
</dbReference>
<dbReference type="InterPro" id="IPR020806">
    <property type="entry name" value="PKS_PP-bd"/>
</dbReference>
<dbReference type="FunFam" id="3.30.300.30:FF:000010">
    <property type="entry name" value="Enterobactin synthetase component F"/>
    <property type="match status" value="2"/>
</dbReference>
<dbReference type="eggNOG" id="COG1020">
    <property type="taxonomic scope" value="Bacteria"/>
</dbReference>
<dbReference type="PANTHER" id="PTHR45527">
    <property type="entry name" value="NONRIBOSOMAL PEPTIDE SYNTHETASE"/>
    <property type="match status" value="1"/>
</dbReference>
<dbReference type="GO" id="GO:0009366">
    <property type="term" value="C:enterobactin synthetase complex"/>
    <property type="evidence" value="ECO:0007669"/>
    <property type="project" value="TreeGrafter"/>
</dbReference>
<feature type="region of interest" description="Disordered" evidence="4">
    <location>
        <begin position="1"/>
        <end position="20"/>
    </location>
</feature>
<dbReference type="InterPro" id="IPR020802">
    <property type="entry name" value="TesA-like"/>
</dbReference>
<dbReference type="Gene3D" id="3.40.50.12780">
    <property type="entry name" value="N-terminal domain of ligase-like"/>
    <property type="match status" value="1"/>
</dbReference>
<reference evidence="6 7" key="1">
    <citation type="journal article" date="2014" name="Genome Announc.">
        <title>Draft Genome Sequence of Propane- and Butane-Oxidizing Actinobacterium Rhodococcus ruber IEGM 231.</title>
        <authorList>
            <person name="Ivshina I.B."/>
            <person name="Kuyukina M.S."/>
            <person name="Krivoruchko A.V."/>
            <person name="Barbe V."/>
            <person name="Fischer C."/>
        </authorList>
    </citation>
    <scope>NUCLEOTIDE SEQUENCE [LARGE SCALE GENOMIC DNA]</scope>
</reference>
<dbReference type="UniPathway" id="UPA00011"/>
<dbReference type="InterPro" id="IPR009081">
    <property type="entry name" value="PP-bd_ACP"/>
</dbReference>
<feature type="compositionally biased region" description="Basic and acidic residues" evidence="4">
    <location>
        <begin position="1"/>
        <end position="14"/>
    </location>
</feature>
<dbReference type="SUPFAM" id="SSF56801">
    <property type="entry name" value="Acetyl-CoA synthetase-like"/>
    <property type="match status" value="4"/>
</dbReference>
<dbReference type="Gene3D" id="3.30.559.30">
    <property type="entry name" value="Nonribosomal peptide synthetase, condensation domain"/>
    <property type="match status" value="3"/>
</dbReference>
<dbReference type="InterPro" id="IPR036736">
    <property type="entry name" value="ACP-like_sf"/>
</dbReference>
<dbReference type="Gene3D" id="1.10.1200.10">
    <property type="entry name" value="ACP-like"/>
    <property type="match status" value="3"/>
</dbReference>
<feature type="domain" description="Carrier" evidence="5">
    <location>
        <begin position="3718"/>
        <end position="3793"/>
    </location>
</feature>
<evidence type="ECO:0000259" key="5">
    <source>
        <dbReference type="PROSITE" id="PS50075"/>
    </source>
</evidence>
<dbReference type="InterPro" id="IPR020845">
    <property type="entry name" value="AMP-binding_CS"/>
</dbReference>
<keyword evidence="2" id="KW-0596">Phosphopantetheine</keyword>
<dbReference type="Gene3D" id="3.30.300.30">
    <property type="match status" value="4"/>
</dbReference>
<dbReference type="NCBIfam" id="TIGR01733">
    <property type="entry name" value="AA-adenyl-dom"/>
    <property type="match status" value="4"/>
</dbReference>
<dbReference type="GO" id="GO:0043041">
    <property type="term" value="P:amino acid activation for nonribosomal peptide biosynthetic process"/>
    <property type="evidence" value="ECO:0007669"/>
    <property type="project" value="TreeGrafter"/>
</dbReference>
<dbReference type="Pfam" id="PF00550">
    <property type="entry name" value="PP-binding"/>
    <property type="match status" value="4"/>
</dbReference>
<dbReference type="InterPro" id="IPR042099">
    <property type="entry name" value="ANL_N_sf"/>
</dbReference>
<dbReference type="InterPro" id="IPR029058">
    <property type="entry name" value="AB_hydrolase_fold"/>
</dbReference>
<dbReference type="SUPFAM" id="SSF53474">
    <property type="entry name" value="alpha/beta-Hydrolases"/>
    <property type="match status" value="1"/>
</dbReference>
<dbReference type="Proteomes" id="UP000042997">
    <property type="component" value="Unassembled WGS sequence"/>
</dbReference>
<dbReference type="CDD" id="cd05930">
    <property type="entry name" value="A_NRPS"/>
    <property type="match status" value="1"/>
</dbReference>
<dbReference type="GO" id="GO:0047527">
    <property type="term" value="F:2,3-dihydroxybenzoate-serine ligase activity"/>
    <property type="evidence" value="ECO:0007669"/>
    <property type="project" value="TreeGrafter"/>
</dbReference>
<evidence type="ECO:0000256" key="2">
    <source>
        <dbReference type="ARBA" id="ARBA00022450"/>
    </source>
</evidence>
<dbReference type="EMBL" id="CCSD01000058">
    <property type="protein sequence ID" value="CDZ89156.1"/>
    <property type="molecule type" value="Genomic_DNA"/>
</dbReference>
<dbReference type="FunFam" id="3.40.50.12780:FF:000012">
    <property type="entry name" value="Non-ribosomal peptide synthetase"/>
    <property type="match status" value="4"/>
</dbReference>
<dbReference type="Pfam" id="PF00501">
    <property type="entry name" value="AMP-binding"/>
    <property type="match status" value="4"/>
</dbReference>
<organism evidence="6 7">
    <name type="scientific">Rhodococcus ruber</name>
    <dbReference type="NCBI Taxonomy" id="1830"/>
    <lineage>
        <taxon>Bacteria</taxon>
        <taxon>Bacillati</taxon>
        <taxon>Actinomycetota</taxon>
        <taxon>Actinomycetes</taxon>
        <taxon>Mycobacteriales</taxon>
        <taxon>Nocardiaceae</taxon>
        <taxon>Rhodococcus</taxon>
    </lineage>
</organism>
<dbReference type="GO" id="GO:0031177">
    <property type="term" value="F:phosphopantetheine binding"/>
    <property type="evidence" value="ECO:0007669"/>
    <property type="project" value="InterPro"/>
</dbReference>
<protein>
    <submittedName>
        <fullName evidence="6">Amino acid adenylation domain protein (Modular protein)</fullName>
    </submittedName>
</protein>
<dbReference type="PANTHER" id="PTHR45527:SF1">
    <property type="entry name" value="FATTY ACID SYNTHASE"/>
    <property type="match status" value="1"/>
</dbReference>
<dbReference type="InterPro" id="IPR001031">
    <property type="entry name" value="Thioesterase"/>
</dbReference>
<dbReference type="Pfam" id="PF00975">
    <property type="entry name" value="Thioesterase"/>
    <property type="match status" value="1"/>
</dbReference>
<evidence type="ECO:0000313" key="6">
    <source>
        <dbReference type="EMBL" id="CDZ89156.1"/>
    </source>
</evidence>
<evidence type="ECO:0000313" key="7">
    <source>
        <dbReference type="Proteomes" id="UP000042997"/>
    </source>
</evidence>
<evidence type="ECO:0000256" key="3">
    <source>
        <dbReference type="ARBA" id="ARBA00022553"/>
    </source>
</evidence>
<dbReference type="GO" id="GO:0009239">
    <property type="term" value="P:enterobactin biosynthetic process"/>
    <property type="evidence" value="ECO:0007669"/>
    <property type="project" value="TreeGrafter"/>
</dbReference>
<sequence>MRRESGVRRREPGRSRSRAARVAPLPTLLTSAVEQRGDHPAVVCAAGGGSLSYRELDETSSRWARWLIGRGVGPGDAVAVAIPRSLESVLALWAVAKSGATFVPVDPRYPFERVEFMLADSGAALCLTVNDFSAAVPAGVEQVRLDDAATAGQVRQLPGHPISYADRTRALEGLDIAWMIYTSGSTGRPKGVAVTHAGIAGVISAERGHYEVDADARVLHVCSPSFDVSLLELLTGFSAGATVVVAPASVGGGADLADVLAAAAVTHVFITPAALSSVDPAGLTDLRVVVAAGEAFGPELVNRWSAPGRRFFNAYGPTEATILATSSAPLVTGEPITIGTPIPGVGAYVLDGRLRPVPPGVVGELYLAGAQVARGYHRRPGLTAERFVADPFGSDPGTRMYRTGDLVRRAADGPIEYLGRSDFQVKIRGFRVELGEIDAALTARPDIEFAATLGKVLPSGEAALVSYVLPAAGTRLEVPAVLAGLAETLPAHMVPALVTVLDAVPLTPVGKLDRAALPEPVFAQREYRAPRTPVEETVASVFAEVLGRERVGLDDSFLELGGNSLLATRLVARLGAALETRVPVPVVFAAPTVAALAAHLESGSLAAQSVPLTPRERPDHVPLSFAQQRMWFLNRFDPTSAADNIPVAIRLTGRLDVGALRESVYDIATRHEVLRTRYPERDGLPYQAIVPVAGYTPDWVSESVRPTDLADRIADAVATGFDVTAEVPFRVRLFRVADDEHVLVFVAHHISADGWSMAPLTRDLMTAYAARAAGGEPGWEPLPLQYADFALWQREALGSEGDAGSPLAAQARYWQRVLADLPEELHLPTDRARPPVQSFAGGRIAFAIDAPTHRRAAELARQNGSTLFMVLHTALAVFLARMSSSHDIAVGTAVAGRGDAALDEMVGMFVNTLVLRTRIDPGSGFADHLARVRDSDLEAFAHAEIPFERVVELLAPERSTARHPLFQVALALENLPPAGLELPGLSLAAVPFEVTTAKFDLSLTLREHTDLDGEPAGMSAELVFARDLFDDETVAGFARRFVRLLAGAVAEPAVPVGDLALLTGDEAARLTRVPDAAPGGARTLAEILTAAVSRNPEAPAVRYRDRTITYRELDESSSRLARELAARGIGPDDVVALAFPRSYEMVLGVWAVAKAGAAHLPVDPSYPVDRVRYMLADSGAAVCLTSGEYASALPGSAVRLELDDPEFARAVAARSAAGVPERVRPLSAQHAAYVIYTSGSTGQPKGVVVTHAGLDPLLETAVTLYGVTSRARFLHVCSPSFDPSVLEWMVAFSQGATLVVVPSTIVGGPELAELIRAERVSHTIITPAVLGTVDPSGLESLEAVSVGGDVTSPHLLARWAPGRKYFNGYGPTETTIISSFARLQPGRPVTVGRPVPGVSALVLDSRLRPVPTGVVGELYLAGTALARGYHRRSGLSAARFVANPFGTPGTRMYRTGDLVRWRGTGAVAELEYLGRGDSQVKLRGFRVELGEIDAALERHPSVAQAATVLHPDPHGGDRLVGYVVGAAGAVPDPAHLREFLAGKLPHHMVPGRVVVLDALPLTGGGKLDKRALPVPQPESTEYCAPATDDEQAVADVYGAVLGLERVGRTDDFFALGGNSLLAMQVVARLDAALGVRVPVRTLFEAPTVSALAARMGDPIAVPSRTPLRRRQRPERIPLSLAQRRMWFFNRFDPDSAAFNIPLVLRLTGELDVPALQAALRDLLARHEALRTVFPDSDAGPFQVIVPVEDVPVDPAPQDVTEDELPSRIAALVSRGFDVTAAVPVRAALLRLTDRDHVLVVVVHHIAGDGGSRAPMARDLATAYLARRAGDEPAWEPLPVQYADYALWQQDVLGSEDDPDSLLSRQMHYWTTALAGLPDLLELPTDRPRPAVQTGRGASVDFTLDESSAARLDRLSRDHGVTFFMLVHAALAVLLARLSGTDDIPVGAQVAGRGEEALDDLVGMFGNTLVLRTRIDPDATFAEILAAVREVDLAAFGNPDVPLERLVEVLDPVRSTAHSALFQVLLVVHNFARSEIALPDLQIAPVGTPPGGAKLDLELHLTEMRDEQGRREGIAGSVVYACDLFDEGTVRTFAARLVSILEVAAADPGVAVGGIDLRTAEERARLDELNRTAAPLGDRSVLDAFTRQARRTPDATAVVFEDTALTYAQFASRVDRLARRLVACGVGPERLVGVHMSRSVEMMVGIYAVLRAGGGYVPLDPEHPAERTAYVLDTAEPVLVLTTTHDRGTLPGSVPVLVVDESDVAPTPVTEFADHERLAPPHEAHIAYVLYTSGSTGRPKGVAVTHGAVVNQMTWMRERYDFGVGDTALQKTPVTFDASVWELFFPLQVGARLVIAAPGGHRDPDYLARLSRQWAVGILEFVPTMLALFLADPDLELPATLRYLSVGGEALPAELAARFAERSDALLDNTYGPTEATVTATVLRCDGRRGDAGTVPIGHPIRNTTAYVLDGRLNPVPIGVPGELYLGGVQLARGYHGRPDLSAERFVAHPGGARMYRTGDRVRWLPDGTLEFLGRNDFQVKVRGLRIELGEIEAALLAQPEIAQAAVTVHDGTHGAQLTAYVVPADGAAVDGATVRAAVGRVLPRYMVPDVVTVLGTLPLTTSGKVDRRALPEPVPAVREFRPPATAVERTVASVIGEVLGAERLGLDDDFFALGGNSLIATRVVARLGAALHASVPVRVIFEASTIESLAAAVERRIGSGGSPALAARPRPERIPLSPAQQRMWFLSRFEATAAAYNIPMAVRLTGRLDRAALQSAIADVVARHEVLRTFYPEVDGVPVQQILPAGAGAPALDPTDVDEPALRAAVRSAAATRFDVTRSVPVLVRLFRLSPAEHVLLVVVHHIAADGYSVAPLVRDLAHAYSARQAGREPAWQPLPVQYADYTLWQRDLLGSETDPASRVSRQLAFWADELAGLPDQLPVPTTRPRPPVQSYRGDRVPVTIDADLHGRVAALAAATRTTPFTVVHAAFAVLLARLSGTEDVAVGTPVAGRGEAALDDLIGMFVNTLVFRTRVDPAASFTSLLAQAREKNLQALAHADVPFEQLVEALAPARSMARHPLFQVGLSFQNLGAVDFELPGLTAARVDVTGEIAQFDLHLIVGDSYAADGTPAGIGGHLSYATDLFDGHAAASVADRFVRILGELVSAPDRAVGDADLLVDGERQALLEAANDTRVDSPGGDRAGGDCAVGDCLPDLLRRQVRERPDEVALVGDGVQLTYGELGDRVARLARALVAVGVGPEVRVGLLIPGSVELVVAMYAVSAAGGAYVPLDPSLPAARLVRMVAAARPATVLVSAASAGVASEVVPEPVRVLDVSRVDLSQHSAAPVTDADRTAPLHPANLAYILFTSGSTGVPKGVAVDHGAVVNQLRWLHAEFEFGPGEVTVQRTVATFDLSVWEFWGATTCGGRLVVADPESRRDPDRLLALVEREAVTTLYLVPSLLSALISGAGGELPTSVRRVLSIGETLPGAVAGACRRSSRAELVNLYGPTEAAVSVTAHRVTAADADQVPIGVPEWNTRVYVLDRRLRPVPTGVTGELYLAGRQLARGYSGSPGVTADRFVADPFGAGGRLYRTGDLARWTAEGVLEHVGRGDSQVKLRGFRIELGDIEAALLRLPIVSAAVATVHQDAATGARIVAYVVAAQNESDFDATSLRSELADELPNYMVPASIVRLDRLPVGATGKVDRGALPVPMPARASYRAAATPVERAVAQVFADVLAADRVGSDDDFFVLGGSSLVAVRVTRELTRRLDRPIPLEWVFAHPAVADLAARIERSADEEPAASGGSDSALAVLLPLREGDEGRDPVFFVHPVIGLAWSFASLARYVEPGRPVYGLQSPALSGESDLPDSIASWAGRYVSEVRRVHPDGPFHLVGWSLGGVIAHEMAVQLQRAGLEVGSLVLLDSSLPDAVRSSVDPVSVAAVALNASHGGGPGGVEDGLEVLADDIDPDLSASVLTSIERSFDALEGHVPGRYEGRMLFVGAASQAGPDADSGRDWAPYVADEVHRHDLSVSHWEMTGPKACTRLGPLLAGWTSDGSCPECGCAAR</sequence>
<dbReference type="InterPro" id="IPR006162">
    <property type="entry name" value="Ppantetheine_attach_site"/>
</dbReference>
<dbReference type="Gene3D" id="3.30.559.10">
    <property type="entry name" value="Chloramphenicol acetyltransferase-like domain"/>
    <property type="match status" value="3"/>
</dbReference>
<dbReference type="SUPFAM" id="SSF47336">
    <property type="entry name" value="ACP-like"/>
    <property type="match status" value="4"/>
</dbReference>
<dbReference type="GO" id="GO:0005829">
    <property type="term" value="C:cytosol"/>
    <property type="evidence" value="ECO:0007669"/>
    <property type="project" value="TreeGrafter"/>
</dbReference>
<dbReference type="FunFam" id="3.40.50.980:FF:000001">
    <property type="entry name" value="Non-ribosomal peptide synthetase"/>
    <property type="match status" value="2"/>
</dbReference>
<comment type="cofactor">
    <cofactor evidence="1">
        <name>pantetheine 4'-phosphate</name>
        <dbReference type="ChEBI" id="CHEBI:47942"/>
    </cofactor>
</comment>
<dbReference type="InterPro" id="IPR000873">
    <property type="entry name" value="AMP-dep_synth/lig_dom"/>
</dbReference>
<dbReference type="InterPro" id="IPR001242">
    <property type="entry name" value="Condensation_dom"/>
</dbReference>
<keyword evidence="3" id="KW-0597">Phosphoprotein</keyword>
<dbReference type="Gene3D" id="3.40.50.980">
    <property type="match status" value="6"/>
</dbReference>
<feature type="domain" description="Carrier" evidence="5">
    <location>
        <begin position="1584"/>
        <end position="1659"/>
    </location>
</feature>
<dbReference type="Pfam" id="PF00668">
    <property type="entry name" value="Condensation"/>
    <property type="match status" value="3"/>
</dbReference>
<dbReference type="PROSITE" id="PS00012">
    <property type="entry name" value="PHOSPHOPANTETHEINE"/>
    <property type="match status" value="3"/>
</dbReference>
<feature type="domain" description="Carrier" evidence="5">
    <location>
        <begin position="2642"/>
        <end position="2717"/>
    </location>
</feature>
<dbReference type="InterPro" id="IPR023213">
    <property type="entry name" value="CAT-like_dom_sf"/>
</dbReference>
<dbReference type="PROSITE" id="PS00455">
    <property type="entry name" value="AMP_BINDING"/>
    <property type="match status" value="4"/>
</dbReference>
<dbReference type="SMART" id="SM00823">
    <property type="entry name" value="PKS_PP"/>
    <property type="match status" value="4"/>
</dbReference>
<dbReference type="PROSITE" id="PS50075">
    <property type="entry name" value="CARRIER"/>
    <property type="match status" value="4"/>
</dbReference>
<gene>
    <name evidence="6" type="ORF">RHRU231_470004</name>
</gene>
<dbReference type="Gene3D" id="3.40.50.1820">
    <property type="entry name" value="alpha/beta hydrolase"/>
    <property type="match status" value="1"/>
</dbReference>